<dbReference type="Pfam" id="PF22075">
    <property type="entry name" value="DUF6939"/>
    <property type="match status" value="1"/>
</dbReference>
<evidence type="ECO:0000313" key="1">
    <source>
        <dbReference type="EMBL" id="BAO18790.1"/>
    </source>
</evidence>
<geneLocation type="plasmid" evidence="1">
    <name>pM7012</name>
</geneLocation>
<dbReference type="InterPro" id="IPR054219">
    <property type="entry name" value="DUF6939"/>
</dbReference>
<organism evidence="1">
    <name type="scientific">Burkholderia sp. M701</name>
    <dbReference type="NCBI Taxonomy" id="326454"/>
    <lineage>
        <taxon>Bacteria</taxon>
        <taxon>Pseudomonadati</taxon>
        <taxon>Pseudomonadota</taxon>
        <taxon>Betaproteobacteria</taxon>
        <taxon>Burkholderiales</taxon>
        <taxon>Burkholderiaceae</taxon>
        <taxon>Burkholderia</taxon>
    </lineage>
</organism>
<protein>
    <submittedName>
        <fullName evidence="1">Uncharacterized protein</fullName>
    </submittedName>
</protein>
<proteinExistence type="predicted"/>
<sequence length="213" mass="24216">MEIIVTGPRDKGACPASAVRVDTTSHDRATWGHAFSPFSLGPVNLYGGFTSKNMENGWQYAKVYQDHLDHAGNPSPAYWAWATDGWKMMRAVRYPRGKGARPAYSFWNGEKLGYIEARKRIYFPLYRDAIRATEAFNQLVRLARSRTIVLWDFDGYDHEQQGMSLADVMTNEARPMGHVFVLKAMLLYGPDVTPEYILEHAADRPLSPQHSLF</sequence>
<reference evidence="1" key="1">
    <citation type="journal article" date="2014" name="Microbiology">
        <title>A 2,4-dichlorophenoxyacetic acid degradation plasmid pM7012 discloses distribution of an unclassified megaplasmid group across bacterial species.</title>
        <authorList>
            <person name="Sakai Y."/>
            <person name="Ogawa N."/>
            <person name="Shimomura Y."/>
            <person name="Fujii T."/>
        </authorList>
    </citation>
    <scope>NUCLEOTIDE SEQUENCE</scope>
    <source>
        <strain evidence="1">M701</strain>
    </source>
</reference>
<dbReference type="AlphaFoldDB" id="V5YMH9"/>
<dbReference type="RefSeq" id="WP_023842333.1">
    <property type="nucleotide sequence ID" value="NC_022995.1"/>
</dbReference>
<name>V5YMH9_9BURK</name>
<accession>V5YMH9</accession>
<reference evidence="1" key="2">
    <citation type="submission" date="2024-06" db="EMBL/GenBank/DDBJ databases">
        <authorList>
            <person name="Sakai Y."/>
            <person name="Fujii T."/>
        </authorList>
    </citation>
    <scope>NUCLEOTIDE SEQUENCE</scope>
    <source>
        <strain evidence="1">M701</strain>
        <plasmid evidence="1">pM7012</plasmid>
    </source>
</reference>
<dbReference type="EMBL" id="AB853026">
    <property type="protein sequence ID" value="BAO18790.1"/>
    <property type="molecule type" value="Genomic_DNA"/>
</dbReference>
<keyword evidence="1" id="KW-0614">Plasmid</keyword>